<evidence type="ECO:0000313" key="1">
    <source>
        <dbReference type="EMBL" id="KAK9168292.1"/>
    </source>
</evidence>
<evidence type="ECO:0000313" key="2">
    <source>
        <dbReference type="Proteomes" id="UP001420932"/>
    </source>
</evidence>
<gene>
    <name evidence="1" type="ORF">Syun_000432</name>
</gene>
<proteinExistence type="predicted"/>
<name>A0AAP0Q5B9_9MAGN</name>
<dbReference type="Proteomes" id="UP001420932">
    <property type="component" value="Unassembled WGS sequence"/>
</dbReference>
<protein>
    <submittedName>
        <fullName evidence="1">Uncharacterized protein</fullName>
    </submittedName>
</protein>
<dbReference type="AlphaFoldDB" id="A0AAP0Q5B9"/>
<accession>A0AAP0Q5B9</accession>
<dbReference type="EMBL" id="JBBNAF010000001">
    <property type="protein sequence ID" value="KAK9168292.1"/>
    <property type="molecule type" value="Genomic_DNA"/>
</dbReference>
<comment type="caution">
    <text evidence="1">The sequence shown here is derived from an EMBL/GenBank/DDBJ whole genome shotgun (WGS) entry which is preliminary data.</text>
</comment>
<reference evidence="1 2" key="1">
    <citation type="submission" date="2024-01" db="EMBL/GenBank/DDBJ databases">
        <title>Genome assemblies of Stephania.</title>
        <authorList>
            <person name="Yang L."/>
        </authorList>
    </citation>
    <scope>NUCLEOTIDE SEQUENCE [LARGE SCALE GENOMIC DNA]</scope>
    <source>
        <strain evidence="1">YNDBR</strain>
        <tissue evidence="1">Leaf</tissue>
    </source>
</reference>
<sequence>MTTIFQRRCDHWLSTALPSSSTTASDYPPLFSLSLARRSGQPSGHLFPTFSAIRETILPFFPYLWHGGVDSLPTTLFPTFSAILYQPEEKMAKYGRERKTVAAVIDSYSSKRGEKSLHIIERNGRR</sequence>
<keyword evidence="2" id="KW-1185">Reference proteome</keyword>
<organism evidence="1 2">
    <name type="scientific">Stephania yunnanensis</name>
    <dbReference type="NCBI Taxonomy" id="152371"/>
    <lineage>
        <taxon>Eukaryota</taxon>
        <taxon>Viridiplantae</taxon>
        <taxon>Streptophyta</taxon>
        <taxon>Embryophyta</taxon>
        <taxon>Tracheophyta</taxon>
        <taxon>Spermatophyta</taxon>
        <taxon>Magnoliopsida</taxon>
        <taxon>Ranunculales</taxon>
        <taxon>Menispermaceae</taxon>
        <taxon>Menispermoideae</taxon>
        <taxon>Cissampelideae</taxon>
        <taxon>Stephania</taxon>
    </lineage>
</organism>